<protein>
    <recommendedName>
        <fullName evidence="3">SAM-dependent methyltransferase</fullName>
    </recommendedName>
</protein>
<dbReference type="Gene3D" id="3.40.50.150">
    <property type="entry name" value="Vaccinia Virus protein VP39"/>
    <property type="match status" value="1"/>
</dbReference>
<dbReference type="EMBL" id="BOON01000064">
    <property type="protein sequence ID" value="GII26034.1"/>
    <property type="molecule type" value="Genomic_DNA"/>
</dbReference>
<evidence type="ECO:0000313" key="1">
    <source>
        <dbReference type="EMBL" id="GII26034.1"/>
    </source>
</evidence>
<dbReference type="Pfam" id="PF04672">
    <property type="entry name" value="Methyltransf_19"/>
    <property type="match status" value="1"/>
</dbReference>
<comment type="caution">
    <text evidence="1">The sequence shown here is derived from an EMBL/GenBank/DDBJ whole genome shotgun (WGS) entry which is preliminary data.</text>
</comment>
<evidence type="ECO:0008006" key="3">
    <source>
        <dbReference type="Google" id="ProtNLM"/>
    </source>
</evidence>
<proteinExistence type="predicted"/>
<gene>
    <name evidence="1" type="ORF">Pme01_56310</name>
</gene>
<dbReference type="AlphaFoldDB" id="A0A8J3TGV5"/>
<dbReference type="InterPro" id="IPR006764">
    <property type="entry name" value="SAM_dep_MeTrfase_SAV2177_type"/>
</dbReference>
<keyword evidence="2" id="KW-1185">Reference proteome</keyword>
<accession>A0A8J3TGV5</accession>
<dbReference type="SUPFAM" id="SSF53335">
    <property type="entry name" value="S-adenosyl-L-methionine-dependent methyltransferases"/>
    <property type="match status" value="1"/>
</dbReference>
<dbReference type="RefSeq" id="WP_168113865.1">
    <property type="nucleotide sequence ID" value="NZ_BOON01000064.1"/>
</dbReference>
<reference evidence="1" key="1">
    <citation type="submission" date="2021-01" db="EMBL/GenBank/DDBJ databases">
        <title>Whole genome shotgun sequence of Planosporangium mesophilum NBRC 109066.</title>
        <authorList>
            <person name="Komaki H."/>
            <person name="Tamura T."/>
        </authorList>
    </citation>
    <scope>NUCLEOTIDE SEQUENCE</scope>
    <source>
        <strain evidence="1">NBRC 109066</strain>
    </source>
</reference>
<dbReference type="Proteomes" id="UP000599074">
    <property type="component" value="Unassembled WGS sequence"/>
</dbReference>
<dbReference type="PIRSF" id="PIRSF017393">
    <property type="entry name" value="MTase_SAV2177"/>
    <property type="match status" value="1"/>
</dbReference>
<dbReference type="CDD" id="cd02440">
    <property type="entry name" value="AdoMet_MTases"/>
    <property type="match status" value="1"/>
</dbReference>
<sequence>MERPRWAPADIDLTRPSPARVYDYFLGGTHNFAVDREIAERAIAASPEIPYGARSNRAFLGRAVRHMAEQGVTQFLDLGSGIPTQDPTHEVAARSHPDARVVYVDSDPVAVAHSRALLADDGRGAVLQADIRDPKAILDSDAVTSTIDFSRPVGLLLLALLHFLSEDDDPGGVVATLADAVVPGSYLAISHVCAPPGADVGRLEREMRKPPQLAYLRNRDQIARFFDGWDVVEPGLVPPALWRPEGVPGQQAYQVPALAGVGRRR</sequence>
<organism evidence="1 2">
    <name type="scientific">Planosporangium mesophilum</name>
    <dbReference type="NCBI Taxonomy" id="689768"/>
    <lineage>
        <taxon>Bacteria</taxon>
        <taxon>Bacillati</taxon>
        <taxon>Actinomycetota</taxon>
        <taxon>Actinomycetes</taxon>
        <taxon>Micromonosporales</taxon>
        <taxon>Micromonosporaceae</taxon>
        <taxon>Planosporangium</taxon>
    </lineage>
</organism>
<dbReference type="InterPro" id="IPR029063">
    <property type="entry name" value="SAM-dependent_MTases_sf"/>
</dbReference>
<name>A0A8J3TGV5_9ACTN</name>
<evidence type="ECO:0000313" key="2">
    <source>
        <dbReference type="Proteomes" id="UP000599074"/>
    </source>
</evidence>